<dbReference type="GO" id="GO:0006310">
    <property type="term" value="P:DNA recombination"/>
    <property type="evidence" value="ECO:0007669"/>
    <property type="project" value="UniProtKB-KW"/>
</dbReference>
<reference evidence="3 4" key="1">
    <citation type="journal article" date="2012" name="Genome Biol.">
        <title>Genome and low-iron response of an oceanic diatom adapted to chronic iron limitation.</title>
        <authorList>
            <person name="Lommer M."/>
            <person name="Specht M."/>
            <person name="Roy A.S."/>
            <person name="Kraemer L."/>
            <person name="Andreson R."/>
            <person name="Gutowska M.A."/>
            <person name="Wolf J."/>
            <person name="Bergner S.V."/>
            <person name="Schilhabel M.B."/>
            <person name="Klostermeier U.C."/>
            <person name="Beiko R.G."/>
            <person name="Rosenstiel P."/>
            <person name="Hippler M."/>
            <person name="Laroche J."/>
        </authorList>
    </citation>
    <scope>NUCLEOTIDE SEQUENCE [LARGE SCALE GENOMIC DNA]</scope>
    <source>
        <strain evidence="3 4">CCMP1005</strain>
    </source>
</reference>
<evidence type="ECO:0000256" key="2">
    <source>
        <dbReference type="SAM" id="MobiDB-lite"/>
    </source>
</evidence>
<comment type="caution">
    <text evidence="3">The sequence shown here is derived from an EMBL/GenBank/DDBJ whole genome shotgun (WGS) entry which is preliminary data.</text>
</comment>
<dbReference type="PANTHER" id="PTHR33050:SF7">
    <property type="entry name" value="RIBONUCLEASE H"/>
    <property type="match status" value="1"/>
</dbReference>
<accession>K0RR54</accession>
<dbReference type="InterPro" id="IPR052055">
    <property type="entry name" value="Hepadnavirus_pol/RT"/>
</dbReference>
<name>K0RR54_THAOC</name>
<evidence type="ECO:0000313" key="3">
    <source>
        <dbReference type="EMBL" id="EJK51376.1"/>
    </source>
</evidence>
<dbReference type="InterPro" id="IPR011010">
    <property type="entry name" value="DNA_brk_join_enz"/>
</dbReference>
<sequence>MAAPAPAVSSFADLHKQATTSYDPYVSAPEAKYAHEDIKLDATGVDPSDLIKRLTAQVGLGVDAPRLLLVNGTPRVIHAIEEISDVPGLVSPWGGTLIGSDHSFLLGRPLECSLDPAEVFGETGKVTIHTFGYAKAKMALGNAGPLITSEPRKAEDKQEVRLYKSVGIPTEFEGVHDDPNSDLKTIVMEVHDIIKAKSMDVDNLPGHIKRYLDFICAMCYRDPNDAAKSIVEVTAPAPLAPCPVHSVARARRLEKIFEGRGIDVNFSGTSMPSQPAAASQDLTPLLGAVGDLATAVQSGNIAHKKEFNRRKDADAKAQATKIMKFVGGQYAYETLLKRLGHADISSAPEALREMVTAADKKSSVAIWRVQARKIAGELGYTDLLKGDGGIACINEDILASLLEGRAPCMDIEDVWTRPSYLNTFAFDGRSADEDSKEERRKARLKEYNVQLKESDVTKLVEQSITFPRASNVKEYYQRHLCAIQAIASPDHWLVKFLKDFLETMPIFKDLFERWRPENGDSPVLRSSHLIHRTNMLISGRGRQEALGVADEDADAPDAKFIERAILNFQPWAAPITAGLRKQMNLGLFVEMAPCFINEDGTLKDITSDDLASLSGVGGDDGDDVFSLLSQFSRRGTLSDILGRGNPQGGSQGASGNDSSLGSASSLGLRSAGGSGGDDDDSEGGGQGGARGGGGRGGGRGLSKAQMTPPARLLRFQVTRETPQDSKPTGWKKLKELTRTKELPPMPRSKHSRGKELCPSWVVNGLCDHTTCARAYDHKPYNNNDRAIIEMESPTACPDAFPPEPSADTAAQPADLATAEPARRQLLQPRGRGGNVVRARSDFASLDKVDHPARRLLKLLKNRGAPVRFSTEPWSQERISQALQRGAHQSCLSHIEFLHEEFADMIHKGQFVVLPAREVMHLPGLRIAPPGVVEQRERRPRTIIDYSFNGVNSETLPLAAMEAMQFGHALDRILREILLSDPALGPVKMMKIDLSDGFYRVALNIDDIPKLGIVFPTKPGEEQLIAFPLVLPMGWCNSPPHFSTVTETAADLTNARLAADAPDIPHPLDDAAEAATPEIQEPAPVPTPLVASTEVPTERDPCLPATGRPLGYADIFVDDFIGLAQECTTGQRSHPRRVRRLLLHAIDDVFRPNDSRDNQYRREPVSLKKLRKGDCSWSTIKLVLGWIIDTVNMTIHLPKHRVDRLAEILASIPVHQKRTSVRKWHKVLGELRSMALALPGARNLFSTMQRALASKIGGRVALNKGVHQALDDFRWLLHDITSRPTRIAELVPLAASADGHHDASGRGAGGVWFPSPSLKPREGFSHRPVVWRLEWPQFVIDKLVSSDNPGGTISNSDLELAGGLIHLEALAQTFDIRERTVLSRTDNLNTLFWQRKGGPQLLSDLDPDEADDFLRDLRFVKEAVRSGVSAGRAQCYDTGWRIWLRFCFELGLDPALETSADKVEKLLLFAQRIRSGKLAPRGHSIKSRSVEDYVRGVAQTFLGLGRRDPRLSDDNKIDFRLSRVYKAWRKEDPPPKRVKPIPMQVLKRLAFLAEHSTDERQRATADMIIIAFFFLLRPGEYTDDGSTESTPFRLEDVQIFIGDRRLNLATCSDSELLQATFSSLTFTDQKNGVRGEVIGLGLAGHHYICPTKALVRRILYLRRHQAPSDTPLARLFDCRAKGVSAKHITQVLKDTVKSFNGTLGFTEHDVSARCLRAAGANALLLSKVDGDIIRLIGRWRSDEMLRYLHVQAAPLMADYARRMFESSTYTLIPGQTVPSN</sequence>
<organism evidence="3 4">
    <name type="scientific">Thalassiosira oceanica</name>
    <name type="common">Marine diatom</name>
    <dbReference type="NCBI Taxonomy" id="159749"/>
    <lineage>
        <taxon>Eukaryota</taxon>
        <taxon>Sar</taxon>
        <taxon>Stramenopiles</taxon>
        <taxon>Ochrophyta</taxon>
        <taxon>Bacillariophyta</taxon>
        <taxon>Coscinodiscophyceae</taxon>
        <taxon>Thalassiosirophycidae</taxon>
        <taxon>Thalassiosirales</taxon>
        <taxon>Thalassiosiraceae</taxon>
        <taxon>Thalassiosira</taxon>
    </lineage>
</organism>
<proteinExistence type="predicted"/>
<dbReference type="InterPro" id="IPR043502">
    <property type="entry name" value="DNA/RNA_pol_sf"/>
</dbReference>
<dbReference type="InterPro" id="IPR013762">
    <property type="entry name" value="Integrase-like_cat_sf"/>
</dbReference>
<evidence type="ECO:0000313" key="4">
    <source>
        <dbReference type="Proteomes" id="UP000266841"/>
    </source>
</evidence>
<dbReference type="GO" id="GO:0003677">
    <property type="term" value="F:DNA binding"/>
    <property type="evidence" value="ECO:0007669"/>
    <property type="project" value="InterPro"/>
</dbReference>
<gene>
    <name evidence="3" type="ORF">THAOC_29456</name>
</gene>
<protein>
    <submittedName>
        <fullName evidence="3">Uncharacterized protein</fullName>
    </submittedName>
</protein>
<dbReference type="GO" id="GO:0015074">
    <property type="term" value="P:DNA integration"/>
    <property type="evidence" value="ECO:0007669"/>
    <property type="project" value="InterPro"/>
</dbReference>
<dbReference type="Gene3D" id="1.10.443.10">
    <property type="entry name" value="Intergrase catalytic core"/>
    <property type="match status" value="1"/>
</dbReference>
<dbReference type="EMBL" id="AGNL01041746">
    <property type="protein sequence ID" value="EJK51376.1"/>
    <property type="molecule type" value="Genomic_DNA"/>
</dbReference>
<dbReference type="SUPFAM" id="SSF56349">
    <property type="entry name" value="DNA breaking-rejoining enzymes"/>
    <property type="match status" value="1"/>
</dbReference>
<feature type="compositionally biased region" description="Gly residues" evidence="2">
    <location>
        <begin position="683"/>
        <end position="700"/>
    </location>
</feature>
<evidence type="ECO:0000256" key="1">
    <source>
        <dbReference type="ARBA" id="ARBA00023172"/>
    </source>
</evidence>
<feature type="compositionally biased region" description="Low complexity" evidence="2">
    <location>
        <begin position="653"/>
        <end position="669"/>
    </location>
</feature>
<keyword evidence="4" id="KW-1185">Reference proteome</keyword>
<dbReference type="PANTHER" id="PTHR33050">
    <property type="entry name" value="REVERSE TRANSCRIPTASE DOMAIN-CONTAINING PROTEIN"/>
    <property type="match status" value="1"/>
</dbReference>
<dbReference type="SUPFAM" id="SSF56672">
    <property type="entry name" value="DNA/RNA polymerases"/>
    <property type="match status" value="1"/>
</dbReference>
<dbReference type="OrthoDB" id="3254696at2759"/>
<keyword evidence="1" id="KW-0233">DNA recombination</keyword>
<feature type="region of interest" description="Disordered" evidence="2">
    <location>
        <begin position="638"/>
        <end position="734"/>
    </location>
</feature>
<dbReference type="Proteomes" id="UP000266841">
    <property type="component" value="Unassembled WGS sequence"/>
</dbReference>